<dbReference type="OrthoDB" id="9809450at2"/>
<dbReference type="InterPro" id="IPR027417">
    <property type="entry name" value="P-loop_NTPase"/>
</dbReference>
<dbReference type="AlphaFoldDB" id="A0A4U1IWK7"/>
<dbReference type="InterPro" id="IPR003593">
    <property type="entry name" value="AAA+_ATPase"/>
</dbReference>
<dbReference type="PANTHER" id="PTHR43166:SF9">
    <property type="entry name" value="GLUTAMATE_ASPARTATE IMPORT ATP-BINDING PROTEIN GLTL"/>
    <property type="match status" value="1"/>
</dbReference>
<dbReference type="SMART" id="SM00382">
    <property type="entry name" value="AAA"/>
    <property type="match status" value="1"/>
</dbReference>
<keyword evidence="7" id="KW-0472">Membrane</keyword>
<dbReference type="SUPFAM" id="SSF52540">
    <property type="entry name" value="P-loop containing nucleoside triphosphate hydrolases"/>
    <property type="match status" value="1"/>
</dbReference>
<dbReference type="PROSITE" id="PS50893">
    <property type="entry name" value="ABC_TRANSPORTER_2"/>
    <property type="match status" value="1"/>
</dbReference>
<dbReference type="Proteomes" id="UP000309215">
    <property type="component" value="Unassembled WGS sequence"/>
</dbReference>
<evidence type="ECO:0000313" key="10">
    <source>
        <dbReference type="Proteomes" id="UP000309215"/>
    </source>
</evidence>
<dbReference type="EMBL" id="SSMQ01000062">
    <property type="protein sequence ID" value="TKC98899.1"/>
    <property type="molecule type" value="Genomic_DNA"/>
</dbReference>
<keyword evidence="6 9" id="KW-0067">ATP-binding</keyword>
<gene>
    <name evidence="9" type="ORF">E8A74_39580</name>
</gene>
<name>A0A4U1IWK7_9BACT</name>
<evidence type="ECO:0000259" key="8">
    <source>
        <dbReference type="PROSITE" id="PS50893"/>
    </source>
</evidence>
<dbReference type="PROSITE" id="PS00211">
    <property type="entry name" value="ABC_TRANSPORTER_1"/>
    <property type="match status" value="1"/>
</dbReference>
<evidence type="ECO:0000256" key="4">
    <source>
        <dbReference type="ARBA" id="ARBA00022475"/>
    </source>
</evidence>
<evidence type="ECO:0000256" key="5">
    <source>
        <dbReference type="ARBA" id="ARBA00022741"/>
    </source>
</evidence>
<dbReference type="GO" id="GO:0005886">
    <property type="term" value="C:plasma membrane"/>
    <property type="evidence" value="ECO:0007669"/>
    <property type="project" value="UniProtKB-SubCell"/>
</dbReference>
<dbReference type="PANTHER" id="PTHR43166">
    <property type="entry name" value="AMINO ACID IMPORT ATP-BINDING PROTEIN"/>
    <property type="match status" value="1"/>
</dbReference>
<evidence type="ECO:0000256" key="7">
    <source>
        <dbReference type="ARBA" id="ARBA00023136"/>
    </source>
</evidence>
<dbReference type="Gene3D" id="3.40.50.300">
    <property type="entry name" value="P-loop containing nucleotide triphosphate hydrolases"/>
    <property type="match status" value="1"/>
</dbReference>
<comment type="similarity">
    <text evidence="2">Belongs to the ABC transporter superfamily.</text>
</comment>
<comment type="caution">
    <text evidence="9">The sequence shown here is derived from an EMBL/GenBank/DDBJ whole genome shotgun (WGS) entry which is preliminary data.</text>
</comment>
<dbReference type="InterPro" id="IPR050086">
    <property type="entry name" value="MetN_ABC_transporter-like"/>
</dbReference>
<dbReference type="GO" id="GO:0016887">
    <property type="term" value="F:ATP hydrolysis activity"/>
    <property type="evidence" value="ECO:0007669"/>
    <property type="project" value="InterPro"/>
</dbReference>
<evidence type="ECO:0000313" key="9">
    <source>
        <dbReference type="EMBL" id="TKC98899.1"/>
    </source>
</evidence>
<proteinExistence type="inferred from homology"/>
<evidence type="ECO:0000256" key="1">
    <source>
        <dbReference type="ARBA" id="ARBA00004202"/>
    </source>
</evidence>
<dbReference type="RefSeq" id="WP_136934307.1">
    <property type="nucleotide sequence ID" value="NZ_SSMQ01000062.1"/>
</dbReference>
<accession>A0A4U1IWK7</accession>
<evidence type="ECO:0000256" key="2">
    <source>
        <dbReference type="ARBA" id="ARBA00005417"/>
    </source>
</evidence>
<evidence type="ECO:0000256" key="6">
    <source>
        <dbReference type="ARBA" id="ARBA00022840"/>
    </source>
</evidence>
<keyword evidence="10" id="KW-1185">Reference proteome</keyword>
<keyword evidence="5" id="KW-0547">Nucleotide-binding</keyword>
<sequence length="230" mass="23972">MSICVTDLVKRHPGAAAPALAGLCMKVPTGKIASVLGRSGAGKTTLLRCLSGLDPFDDGTIDVGGVTFGAGAKHGSFGGRIGLVFQTFELFPHLSVLDNCTLAPRVVRGEARSRAEARVKELLAELGIEDKAKAYPEALSGGQKQRVAIARALAMEPSVLLYDEPTSALDPALKHEVGRTLRRVAGTGVTQIVVTHDLPVAREASDLVFVLDKGRVAAFGPPAEVIAEAA</sequence>
<keyword evidence="3" id="KW-0813">Transport</keyword>
<dbReference type="Pfam" id="PF00005">
    <property type="entry name" value="ABC_tran"/>
    <property type="match status" value="1"/>
</dbReference>
<keyword evidence="4" id="KW-1003">Cell membrane</keyword>
<protein>
    <submittedName>
        <fullName evidence="9">Amino acid ABC transporter ATP-binding protein</fullName>
    </submittedName>
</protein>
<reference evidence="9 10" key="1">
    <citation type="submission" date="2019-04" db="EMBL/GenBank/DDBJ databases">
        <authorList>
            <person name="Li Y."/>
            <person name="Wang J."/>
        </authorList>
    </citation>
    <scope>NUCLEOTIDE SEQUENCE [LARGE SCALE GENOMIC DNA]</scope>
    <source>
        <strain evidence="9 10">DSM 14668</strain>
    </source>
</reference>
<dbReference type="InterPro" id="IPR003439">
    <property type="entry name" value="ABC_transporter-like_ATP-bd"/>
</dbReference>
<comment type="subcellular location">
    <subcellularLocation>
        <location evidence="1">Cell membrane</location>
        <topology evidence="1">Peripheral membrane protein</topology>
    </subcellularLocation>
</comment>
<evidence type="ECO:0000256" key="3">
    <source>
        <dbReference type="ARBA" id="ARBA00022448"/>
    </source>
</evidence>
<organism evidence="9 10">
    <name type="scientific">Polyangium fumosum</name>
    <dbReference type="NCBI Taxonomy" id="889272"/>
    <lineage>
        <taxon>Bacteria</taxon>
        <taxon>Pseudomonadati</taxon>
        <taxon>Myxococcota</taxon>
        <taxon>Polyangia</taxon>
        <taxon>Polyangiales</taxon>
        <taxon>Polyangiaceae</taxon>
        <taxon>Polyangium</taxon>
    </lineage>
</organism>
<dbReference type="GO" id="GO:0005524">
    <property type="term" value="F:ATP binding"/>
    <property type="evidence" value="ECO:0007669"/>
    <property type="project" value="UniProtKB-KW"/>
</dbReference>
<dbReference type="InterPro" id="IPR017871">
    <property type="entry name" value="ABC_transporter-like_CS"/>
</dbReference>
<feature type="domain" description="ABC transporter" evidence="8">
    <location>
        <begin position="3"/>
        <end position="229"/>
    </location>
</feature>